<evidence type="ECO:0000256" key="2">
    <source>
        <dbReference type="ARBA" id="ARBA00022490"/>
    </source>
</evidence>
<organism evidence="7 8">
    <name type="scientific">Clostridium cochlearium</name>
    <dbReference type="NCBI Taxonomy" id="1494"/>
    <lineage>
        <taxon>Bacteria</taxon>
        <taxon>Bacillati</taxon>
        <taxon>Bacillota</taxon>
        <taxon>Clostridia</taxon>
        <taxon>Eubacteriales</taxon>
        <taxon>Clostridiaceae</taxon>
        <taxon>Clostridium</taxon>
    </lineage>
</organism>
<comment type="similarity">
    <text evidence="1 6">Belongs to the methyltransferase superfamily. PrmA family.</text>
</comment>
<dbReference type="GO" id="GO:0008276">
    <property type="term" value="F:protein methyltransferase activity"/>
    <property type="evidence" value="ECO:0007669"/>
    <property type="project" value="UniProtKB-UniRule"/>
</dbReference>
<feature type="binding site" evidence="6">
    <location>
        <position position="166"/>
    </location>
    <ligand>
        <name>S-adenosyl-L-methionine</name>
        <dbReference type="ChEBI" id="CHEBI:59789"/>
    </ligand>
</feature>
<comment type="caution">
    <text evidence="7">The sequence shown here is derived from an EMBL/GenBank/DDBJ whole genome shotgun (WGS) entry which is preliminary data.</text>
</comment>
<gene>
    <name evidence="6 7" type="primary">prmA</name>
    <name evidence="7" type="ORF">HMJ28_04865</name>
</gene>
<dbReference type="CDD" id="cd02440">
    <property type="entry name" value="AdoMet_MTases"/>
    <property type="match status" value="1"/>
</dbReference>
<protein>
    <recommendedName>
        <fullName evidence="6">Ribosomal protein L11 methyltransferase</fullName>
        <shortName evidence="6">L11 Mtase</shortName>
        <ecNumber evidence="6">2.1.1.-</ecNumber>
    </recommendedName>
</protein>
<feature type="binding site" evidence="6">
    <location>
        <position position="251"/>
    </location>
    <ligand>
        <name>S-adenosyl-L-methionine</name>
        <dbReference type="ChEBI" id="CHEBI:59789"/>
    </ligand>
</feature>
<keyword evidence="2 6" id="KW-0963">Cytoplasm</keyword>
<evidence type="ECO:0000313" key="8">
    <source>
        <dbReference type="Proteomes" id="UP000528432"/>
    </source>
</evidence>
<dbReference type="AlphaFoldDB" id="A0A7Y3XY32"/>
<name>A0A7Y3XY32_CLOCO</name>
<dbReference type="GO" id="GO:0005737">
    <property type="term" value="C:cytoplasm"/>
    <property type="evidence" value="ECO:0007669"/>
    <property type="project" value="UniProtKB-SubCell"/>
</dbReference>
<dbReference type="InterPro" id="IPR004498">
    <property type="entry name" value="Ribosomal_PrmA_MeTrfase"/>
</dbReference>
<dbReference type="SUPFAM" id="SSF53335">
    <property type="entry name" value="S-adenosyl-L-methionine-dependent methyltransferases"/>
    <property type="match status" value="1"/>
</dbReference>
<dbReference type="PANTHER" id="PTHR43648:SF1">
    <property type="entry name" value="ELECTRON TRANSFER FLAVOPROTEIN BETA SUBUNIT LYSINE METHYLTRANSFERASE"/>
    <property type="match status" value="1"/>
</dbReference>
<dbReference type="RefSeq" id="WP_171303149.1">
    <property type="nucleotide sequence ID" value="NZ_JABFIF010000006.1"/>
</dbReference>
<dbReference type="PANTHER" id="PTHR43648">
    <property type="entry name" value="ELECTRON TRANSFER FLAVOPROTEIN BETA SUBUNIT LYSINE METHYLTRANSFERASE"/>
    <property type="match status" value="1"/>
</dbReference>
<accession>A0A7Y3XY32</accession>
<feature type="binding site" evidence="6">
    <location>
        <position position="187"/>
    </location>
    <ligand>
        <name>S-adenosyl-L-methionine</name>
        <dbReference type="ChEBI" id="CHEBI:59789"/>
    </ligand>
</feature>
<feature type="binding site" evidence="6">
    <location>
        <position position="209"/>
    </location>
    <ligand>
        <name>S-adenosyl-L-methionine</name>
        <dbReference type="ChEBI" id="CHEBI:59789"/>
    </ligand>
</feature>
<sequence length="314" mass="35317">MKKEDKDWIELTIVTSSQAVEIVSAILYNTDVQGIAIEDSKDVEFQKKNKGDWDYFDETLLNIKEGAVIKAYYREDENFPKYLKYIEDSVENLEQFGFDKGEGLVTASKVNEEDWENNWKKYYKPAKVGEKIVIKPIWEKYQNSSEDIVLELDPGMAFGTGTHETTRMCIESLEKYVKEEDVVFDIGTGSGILAIAAAKLNAKKVIGVDLDEVAVDSAKKNVAINELNNIEIIHGDLMEVVKGKANIIVANIIADIIILLSKGVKKFLEKGGYFISSGIIKERKEEVVDALKENGFKIKEVKEQGEWVCVVASL</sequence>
<evidence type="ECO:0000313" key="7">
    <source>
        <dbReference type="EMBL" id="NOH15728.1"/>
    </source>
</evidence>
<dbReference type="Gene3D" id="3.40.50.150">
    <property type="entry name" value="Vaccinia Virus protein VP39"/>
    <property type="match status" value="1"/>
</dbReference>
<dbReference type="Proteomes" id="UP000528432">
    <property type="component" value="Unassembled WGS sequence"/>
</dbReference>
<comment type="catalytic activity">
    <reaction evidence="6">
        <text>L-lysyl-[protein] + 3 S-adenosyl-L-methionine = N(6),N(6),N(6)-trimethyl-L-lysyl-[protein] + 3 S-adenosyl-L-homocysteine + 3 H(+)</text>
        <dbReference type="Rhea" id="RHEA:54192"/>
        <dbReference type="Rhea" id="RHEA-COMP:9752"/>
        <dbReference type="Rhea" id="RHEA-COMP:13826"/>
        <dbReference type="ChEBI" id="CHEBI:15378"/>
        <dbReference type="ChEBI" id="CHEBI:29969"/>
        <dbReference type="ChEBI" id="CHEBI:57856"/>
        <dbReference type="ChEBI" id="CHEBI:59789"/>
        <dbReference type="ChEBI" id="CHEBI:61961"/>
    </reaction>
</comment>
<evidence type="ECO:0000256" key="4">
    <source>
        <dbReference type="ARBA" id="ARBA00022679"/>
    </source>
</evidence>
<comment type="subcellular location">
    <subcellularLocation>
        <location evidence="6">Cytoplasm</location>
    </subcellularLocation>
</comment>
<proteinExistence type="inferred from homology"/>
<evidence type="ECO:0000256" key="5">
    <source>
        <dbReference type="ARBA" id="ARBA00022691"/>
    </source>
</evidence>
<dbReference type="EC" id="2.1.1.-" evidence="6"/>
<evidence type="ECO:0000256" key="3">
    <source>
        <dbReference type="ARBA" id="ARBA00022603"/>
    </source>
</evidence>
<dbReference type="GO" id="GO:0005840">
    <property type="term" value="C:ribosome"/>
    <property type="evidence" value="ECO:0007669"/>
    <property type="project" value="UniProtKB-KW"/>
</dbReference>
<dbReference type="HAMAP" id="MF_00735">
    <property type="entry name" value="Methyltr_PrmA"/>
    <property type="match status" value="1"/>
</dbReference>
<dbReference type="InterPro" id="IPR029063">
    <property type="entry name" value="SAM-dependent_MTases_sf"/>
</dbReference>
<dbReference type="PIRSF" id="PIRSF000401">
    <property type="entry name" value="RPL11_MTase"/>
    <property type="match status" value="1"/>
</dbReference>
<keyword evidence="7" id="KW-0689">Ribosomal protein</keyword>
<dbReference type="GO" id="GO:0032259">
    <property type="term" value="P:methylation"/>
    <property type="evidence" value="ECO:0007669"/>
    <property type="project" value="UniProtKB-KW"/>
</dbReference>
<keyword evidence="5 6" id="KW-0949">S-adenosyl-L-methionine</keyword>
<reference evidence="7 8" key="1">
    <citation type="submission" date="2020-05" db="EMBL/GenBank/DDBJ databases">
        <title>Draft genome sequence of Clostridium cochlearium strain AGROS13 isolated from a sheep dairy farm in New Zealand.</title>
        <authorList>
            <person name="Gupta T.B."/>
            <person name="Jauregui R."/>
            <person name="Risson A.N."/>
            <person name="Brightwell G."/>
            <person name="Maclean P."/>
        </authorList>
    </citation>
    <scope>NUCLEOTIDE SEQUENCE [LARGE SCALE GENOMIC DNA]</scope>
    <source>
        <strain evidence="7 8">AGROS13</strain>
    </source>
</reference>
<evidence type="ECO:0000256" key="1">
    <source>
        <dbReference type="ARBA" id="ARBA00009741"/>
    </source>
</evidence>
<dbReference type="InterPro" id="IPR050078">
    <property type="entry name" value="Ribosomal_L11_MeTrfase_PrmA"/>
</dbReference>
<dbReference type="Pfam" id="PF06325">
    <property type="entry name" value="PrmA"/>
    <property type="match status" value="1"/>
</dbReference>
<comment type="function">
    <text evidence="6">Methylates ribosomal protein L11.</text>
</comment>
<keyword evidence="3 6" id="KW-0489">Methyltransferase</keyword>
<keyword evidence="4 6" id="KW-0808">Transferase</keyword>
<keyword evidence="7" id="KW-0687">Ribonucleoprotein</keyword>
<dbReference type="EMBL" id="JABFIF010000006">
    <property type="protein sequence ID" value="NOH15728.1"/>
    <property type="molecule type" value="Genomic_DNA"/>
</dbReference>
<dbReference type="NCBIfam" id="TIGR00406">
    <property type="entry name" value="prmA"/>
    <property type="match status" value="1"/>
</dbReference>
<evidence type="ECO:0000256" key="6">
    <source>
        <dbReference type="HAMAP-Rule" id="MF_00735"/>
    </source>
</evidence>